<keyword evidence="12" id="KW-0408">Iron</keyword>
<comment type="catalytic activity">
    <reaction evidence="13">
        <text>6 Fe(III)-[cytochrome c] + NH4(+) + 2 H2O = 6 Fe(II)-[cytochrome c] + nitrite + 8 H(+)</text>
        <dbReference type="Rhea" id="RHEA:13089"/>
        <dbReference type="Rhea" id="RHEA-COMP:10350"/>
        <dbReference type="Rhea" id="RHEA-COMP:14399"/>
        <dbReference type="ChEBI" id="CHEBI:15377"/>
        <dbReference type="ChEBI" id="CHEBI:15378"/>
        <dbReference type="ChEBI" id="CHEBI:16301"/>
        <dbReference type="ChEBI" id="CHEBI:28938"/>
        <dbReference type="ChEBI" id="CHEBI:29033"/>
        <dbReference type="ChEBI" id="CHEBI:29034"/>
        <dbReference type="EC" id="1.7.2.2"/>
    </reaction>
</comment>
<evidence type="ECO:0000256" key="9">
    <source>
        <dbReference type="ARBA" id="ARBA00022837"/>
    </source>
</evidence>
<evidence type="ECO:0000256" key="7">
    <source>
        <dbReference type="ARBA" id="ARBA00022729"/>
    </source>
</evidence>
<keyword evidence="9" id="KW-0106">Calcium</keyword>
<evidence type="ECO:0000256" key="3">
    <source>
        <dbReference type="ARBA" id="ARBA00011887"/>
    </source>
</evidence>
<dbReference type="InterPro" id="IPR003321">
    <property type="entry name" value="Cyt_c552"/>
</dbReference>
<dbReference type="EC" id="1.7.2.2" evidence="3"/>
<evidence type="ECO:0000313" key="16">
    <source>
        <dbReference type="Proteomes" id="UP000002222"/>
    </source>
</evidence>
<feature type="signal peptide" evidence="14">
    <location>
        <begin position="1"/>
        <end position="22"/>
    </location>
</feature>
<dbReference type="KEGG" id="sdl:Sdel_0707"/>
<dbReference type="EMBL" id="CP001816">
    <property type="protein sequence ID" value="ACZ11742.1"/>
    <property type="molecule type" value="Genomic_DNA"/>
</dbReference>
<evidence type="ECO:0000313" key="15">
    <source>
        <dbReference type="EMBL" id="ACZ11742.1"/>
    </source>
</evidence>
<dbReference type="eggNOG" id="COG3303">
    <property type="taxonomic scope" value="Bacteria"/>
</dbReference>
<dbReference type="CDD" id="cd00548">
    <property type="entry name" value="NrfA-like"/>
    <property type="match status" value="1"/>
</dbReference>
<keyword evidence="11 15" id="KW-0560">Oxidoreductase</keyword>
<comment type="similarity">
    <text evidence="2">Belongs to the cytochrome c-552 family.</text>
</comment>
<sequence precursor="true">MMKFKLLLAGSLVAVGAMALLASNINEKEKQRVELAKAPSEAGIAGKEKSEEWAKYYPRQFDSWKKTKEYDSFTDMLAKDPALVIAWSGYAFSKDYNSPRGHYYALQDNVNSLRTGAPVDAKTGPLPTACWTCKSPDVPRLIEEDGELEYFTGKWAKYGSQIVNVIGCANCHDDKTAELKVRVPHLNRGLQAAGLKTFEESTHQDKRTLVCAQCHVEYYFKKTEWKDAKGADKTAMVVTLPWANGVGKDGNAGVEGMIKYYDEINFSDWTHNISKTPMLKAQHPGFEFWKSGIHGQKGVSCADCHMPYTQEGSVKYSDHQVKENPLDSMDQSCMNCHRESESKLRGIVHQKYERKEFLNKVAFDNIGKAHLETGKAIEAGASDEELKEVRKLIRHGQFKADMAIAAHGNYFHAPEETLRLLAAGSDDAQKARLLLVKILAKHGVMDYIAPDFDTKDKAQKLAKVDIAALAAEKMKFKQTLEQEWKKEAKAKGRANPELYKDVDTINDGKSSWNKK</sequence>
<evidence type="ECO:0000256" key="10">
    <source>
        <dbReference type="ARBA" id="ARBA00022982"/>
    </source>
</evidence>
<evidence type="ECO:0000256" key="12">
    <source>
        <dbReference type="ARBA" id="ARBA00023004"/>
    </source>
</evidence>
<evidence type="ECO:0000256" key="13">
    <source>
        <dbReference type="ARBA" id="ARBA00049131"/>
    </source>
</evidence>
<keyword evidence="5" id="KW-0349">Heme</keyword>
<protein>
    <recommendedName>
        <fullName evidence="3">nitrite reductase (cytochrome; ammonia-forming)</fullName>
        <ecNumber evidence="3">1.7.2.2</ecNumber>
    </recommendedName>
</protein>
<dbReference type="Pfam" id="PF02335">
    <property type="entry name" value="Cytochrom_C552"/>
    <property type="match status" value="1"/>
</dbReference>
<proteinExistence type="inferred from homology"/>
<dbReference type="SUPFAM" id="SSF48695">
    <property type="entry name" value="Multiheme cytochromes"/>
    <property type="match status" value="1"/>
</dbReference>
<dbReference type="GO" id="GO:0005509">
    <property type="term" value="F:calcium ion binding"/>
    <property type="evidence" value="ECO:0007669"/>
    <property type="project" value="InterPro"/>
</dbReference>
<evidence type="ECO:0000256" key="1">
    <source>
        <dbReference type="ARBA" id="ARBA00004196"/>
    </source>
</evidence>
<keyword evidence="4" id="KW-0813">Transport</keyword>
<dbReference type="GO" id="GO:0019645">
    <property type="term" value="P:anaerobic electron transport chain"/>
    <property type="evidence" value="ECO:0007669"/>
    <property type="project" value="TreeGrafter"/>
</dbReference>
<dbReference type="STRING" id="525898.Sdel_0707"/>
<keyword evidence="10" id="KW-0249">Electron transport</keyword>
<feature type="chain" id="PRO_5039915592" description="nitrite reductase (cytochrome; ammonia-forming)" evidence="14">
    <location>
        <begin position="23"/>
        <end position="515"/>
    </location>
</feature>
<evidence type="ECO:0000256" key="2">
    <source>
        <dbReference type="ARBA" id="ARBA00009288"/>
    </source>
</evidence>
<dbReference type="AlphaFoldDB" id="D1B0X2"/>
<evidence type="ECO:0000256" key="8">
    <source>
        <dbReference type="ARBA" id="ARBA00022764"/>
    </source>
</evidence>
<dbReference type="PANTHER" id="PTHR30633:SF0">
    <property type="entry name" value="CYTOCHROME C-552"/>
    <property type="match status" value="1"/>
</dbReference>
<name>D1B0X2_SULD5</name>
<dbReference type="Proteomes" id="UP000002222">
    <property type="component" value="Chromosome"/>
</dbReference>
<dbReference type="GO" id="GO:0030288">
    <property type="term" value="C:outer membrane-bounded periplasmic space"/>
    <property type="evidence" value="ECO:0007669"/>
    <property type="project" value="TreeGrafter"/>
</dbReference>
<accession>D1B0X2</accession>
<dbReference type="HAMAP" id="MF_01182">
    <property type="entry name" value="Cytochrom_C552"/>
    <property type="match status" value="1"/>
</dbReference>
<evidence type="ECO:0000256" key="6">
    <source>
        <dbReference type="ARBA" id="ARBA00022723"/>
    </source>
</evidence>
<keyword evidence="6" id="KW-0479">Metal-binding</keyword>
<dbReference type="Gene3D" id="1.20.140.10">
    <property type="entry name" value="Butyryl-CoA Dehydrogenase, subunit A, domain 3"/>
    <property type="match status" value="1"/>
</dbReference>
<dbReference type="PANTHER" id="PTHR30633">
    <property type="entry name" value="CYTOCHROME C-552 RESPIRATORY NITRITE REDUCTASE"/>
    <property type="match status" value="1"/>
</dbReference>
<keyword evidence="16" id="KW-1185">Reference proteome</keyword>
<dbReference type="GO" id="GO:0020037">
    <property type="term" value="F:heme binding"/>
    <property type="evidence" value="ECO:0007669"/>
    <property type="project" value="InterPro"/>
</dbReference>
<dbReference type="GO" id="GO:0042279">
    <property type="term" value="F:nitrite reductase (cytochrome, ammonia-forming) activity"/>
    <property type="evidence" value="ECO:0007669"/>
    <property type="project" value="UniProtKB-EC"/>
</dbReference>
<keyword evidence="8" id="KW-0574">Periplasm</keyword>
<dbReference type="Gene3D" id="1.10.1130.10">
    <property type="entry name" value="Flavocytochrome C3, Chain A"/>
    <property type="match status" value="1"/>
</dbReference>
<gene>
    <name evidence="15" type="ordered locus">Sdel_0707</name>
</gene>
<dbReference type="OrthoDB" id="9780421at2"/>
<keyword evidence="7 14" id="KW-0732">Signal</keyword>
<evidence type="ECO:0000256" key="5">
    <source>
        <dbReference type="ARBA" id="ARBA00022617"/>
    </source>
</evidence>
<organism evidence="15 16">
    <name type="scientific">Sulfurospirillum deleyianum (strain ATCC 51133 / DSM 6946 / 5175)</name>
    <dbReference type="NCBI Taxonomy" id="525898"/>
    <lineage>
        <taxon>Bacteria</taxon>
        <taxon>Pseudomonadati</taxon>
        <taxon>Campylobacterota</taxon>
        <taxon>Epsilonproteobacteria</taxon>
        <taxon>Campylobacterales</taxon>
        <taxon>Sulfurospirillaceae</taxon>
        <taxon>Sulfurospirillum</taxon>
    </lineage>
</organism>
<dbReference type="NCBIfam" id="NF008339">
    <property type="entry name" value="PRK11125.1"/>
    <property type="match status" value="1"/>
</dbReference>
<comment type="subcellular location">
    <subcellularLocation>
        <location evidence="1">Cell envelope</location>
    </subcellularLocation>
</comment>
<reference evidence="16" key="1">
    <citation type="submission" date="2009-11" db="EMBL/GenBank/DDBJ databases">
        <title>The complete genome of Sulfurospirillum deleyianum DSM 6946.</title>
        <authorList>
            <consortium name="US DOE Joint Genome Institute (JGI-PGF)"/>
            <person name="Lucas S."/>
            <person name="Copeland A."/>
            <person name="Lapidus A."/>
            <person name="Glavina del Rio T."/>
            <person name="Dalin E."/>
            <person name="Tice H."/>
            <person name="Bruce D."/>
            <person name="Goodwin L."/>
            <person name="Pitluck S."/>
            <person name="Kyrpides N."/>
            <person name="Mavromatis K."/>
            <person name="Ivanova N."/>
            <person name="Ovchinnikova G."/>
            <person name="Munk A.C."/>
            <person name="Lu M."/>
            <person name="Brettin T."/>
            <person name="Detter J.C."/>
            <person name="Han C."/>
            <person name="Tapia R."/>
            <person name="Larimer F."/>
            <person name="Land M."/>
            <person name="Hauser L."/>
            <person name="Markowitz V."/>
            <person name="Cheng J.F."/>
            <person name="Hugenholtz P."/>
            <person name="Woyke T."/>
            <person name="Wu D."/>
            <person name="Aumann P."/>
            <person name="Schneider S."/>
            <person name="Lang E."/>
            <person name="Spring S."/>
            <person name="Klenk H.P."/>
            <person name="Eisen J.A."/>
        </authorList>
    </citation>
    <scope>NUCLEOTIDE SEQUENCE [LARGE SCALE GENOMIC DNA]</scope>
    <source>
        <strain evidence="16">ATCC 51133 / DSM 6946 / 5175</strain>
    </source>
</reference>
<dbReference type="GO" id="GO:0042128">
    <property type="term" value="P:nitrate assimilation"/>
    <property type="evidence" value="ECO:0007669"/>
    <property type="project" value="UniProtKB-UniPathway"/>
</dbReference>
<evidence type="ECO:0000256" key="14">
    <source>
        <dbReference type="SAM" id="SignalP"/>
    </source>
</evidence>
<reference evidence="15 16" key="2">
    <citation type="journal article" date="2010" name="Stand. Genomic Sci.">
        <title>Complete genome sequence of Sulfurospirillum deleyianum type strain (5175).</title>
        <authorList>
            <person name="Sikorski J."/>
            <person name="Lapidus A."/>
            <person name="Copeland A."/>
            <person name="Glavina Del Rio T."/>
            <person name="Nolan M."/>
            <person name="Lucas S."/>
            <person name="Chen F."/>
            <person name="Tice H."/>
            <person name="Cheng J.F."/>
            <person name="Saunders E."/>
            <person name="Bruce D."/>
            <person name="Goodwin L."/>
            <person name="Pitluck S."/>
            <person name="Ovchinnikova G."/>
            <person name="Pati A."/>
            <person name="Ivanova N."/>
            <person name="Mavromatis K."/>
            <person name="Chen A."/>
            <person name="Palaniappan K."/>
            <person name="Chain P."/>
            <person name="Land M."/>
            <person name="Hauser L."/>
            <person name="Chang Y.J."/>
            <person name="Jeffries C.D."/>
            <person name="Brettin T."/>
            <person name="Detter J.C."/>
            <person name="Han C."/>
            <person name="Rohde M."/>
            <person name="Lang E."/>
            <person name="Spring S."/>
            <person name="Goker M."/>
            <person name="Bristow J."/>
            <person name="Eisen J.A."/>
            <person name="Markowitz V."/>
            <person name="Hugenholtz P."/>
            <person name="Kyrpides N.C."/>
            <person name="Klenk H.P."/>
        </authorList>
    </citation>
    <scope>NUCLEOTIDE SEQUENCE [LARGE SCALE GENOMIC DNA]</scope>
    <source>
        <strain evidence="16">ATCC 51133 / DSM 6946 / 5175</strain>
    </source>
</reference>
<dbReference type="PIRSF" id="PIRSF000243">
    <property type="entry name" value="Cyt_c552"/>
    <property type="match status" value="1"/>
</dbReference>
<dbReference type="InterPro" id="IPR017570">
    <property type="entry name" value="Cyt_c_NO2Rdtase_formate-dep"/>
</dbReference>
<evidence type="ECO:0000256" key="4">
    <source>
        <dbReference type="ARBA" id="ARBA00022448"/>
    </source>
</evidence>
<dbReference type="UniPathway" id="UPA00653"/>
<dbReference type="HOGENOM" id="CLU_035040_1_0_7"/>
<dbReference type="InterPro" id="IPR036280">
    <property type="entry name" value="Multihaem_cyt_sf"/>
</dbReference>
<evidence type="ECO:0000256" key="11">
    <source>
        <dbReference type="ARBA" id="ARBA00023002"/>
    </source>
</evidence>